<dbReference type="PANTHER" id="PTHR11136:SF0">
    <property type="entry name" value="DIHYDROFOLATE SYNTHETASE-RELATED"/>
    <property type="match status" value="1"/>
</dbReference>
<evidence type="ECO:0000313" key="13">
    <source>
        <dbReference type="EMBL" id="MCA9385927.1"/>
    </source>
</evidence>
<dbReference type="SUPFAM" id="SSF53244">
    <property type="entry name" value="MurD-like peptide ligases, peptide-binding domain"/>
    <property type="match status" value="1"/>
</dbReference>
<comment type="catalytic activity">
    <reaction evidence="9">
        <text>(6S)-5,6,7,8-tetrahydrofolyl-(gamma-L-Glu)(n) + L-glutamate + ATP = (6S)-5,6,7,8-tetrahydrofolyl-(gamma-L-Glu)(n+1) + ADP + phosphate + H(+)</text>
        <dbReference type="Rhea" id="RHEA:10580"/>
        <dbReference type="Rhea" id="RHEA-COMP:14738"/>
        <dbReference type="Rhea" id="RHEA-COMP:14740"/>
        <dbReference type="ChEBI" id="CHEBI:15378"/>
        <dbReference type="ChEBI" id="CHEBI:29985"/>
        <dbReference type="ChEBI" id="CHEBI:30616"/>
        <dbReference type="ChEBI" id="CHEBI:43474"/>
        <dbReference type="ChEBI" id="CHEBI:141005"/>
        <dbReference type="ChEBI" id="CHEBI:456216"/>
        <dbReference type="EC" id="6.3.2.17"/>
    </reaction>
</comment>
<evidence type="ECO:0000256" key="3">
    <source>
        <dbReference type="ARBA" id="ARBA00022598"/>
    </source>
</evidence>
<name>A0A955L960_9BACT</name>
<dbReference type="Pfam" id="PF02875">
    <property type="entry name" value="Mur_ligase_C"/>
    <property type="match status" value="1"/>
</dbReference>
<dbReference type="InterPro" id="IPR036565">
    <property type="entry name" value="Mur-like_cat_sf"/>
</dbReference>
<dbReference type="Gene3D" id="3.40.1190.10">
    <property type="entry name" value="Mur-like, catalytic domain"/>
    <property type="match status" value="1"/>
</dbReference>
<keyword evidence="4" id="KW-0479">Metal-binding</keyword>
<dbReference type="Pfam" id="PF08245">
    <property type="entry name" value="Mur_ligase_M"/>
    <property type="match status" value="1"/>
</dbReference>
<dbReference type="PANTHER" id="PTHR11136">
    <property type="entry name" value="FOLYLPOLYGLUTAMATE SYNTHASE-RELATED"/>
    <property type="match status" value="1"/>
</dbReference>
<reference evidence="13" key="2">
    <citation type="journal article" date="2021" name="Microbiome">
        <title>Successional dynamics and alternative stable states in a saline activated sludge microbial community over 9 years.</title>
        <authorList>
            <person name="Wang Y."/>
            <person name="Ye J."/>
            <person name="Ju F."/>
            <person name="Liu L."/>
            <person name="Boyd J.A."/>
            <person name="Deng Y."/>
            <person name="Parks D.H."/>
            <person name="Jiang X."/>
            <person name="Yin X."/>
            <person name="Woodcroft B.J."/>
            <person name="Tyson G.W."/>
            <person name="Hugenholtz P."/>
            <person name="Polz M.F."/>
            <person name="Zhang T."/>
        </authorList>
    </citation>
    <scope>NUCLEOTIDE SEQUENCE</scope>
    <source>
        <strain evidence="13">HKST-UBA11</strain>
    </source>
</reference>
<protein>
    <recommendedName>
        <fullName evidence="2">tetrahydrofolate synthase</fullName>
        <ecNumber evidence="2">6.3.2.17</ecNumber>
    </recommendedName>
    <alternativeName>
        <fullName evidence="8">Tetrahydrofolylpolyglutamate synthase</fullName>
    </alternativeName>
</protein>
<evidence type="ECO:0000256" key="6">
    <source>
        <dbReference type="ARBA" id="ARBA00022840"/>
    </source>
</evidence>
<sequence length="456" mass="51326">MNVKNYTEALDYIFSLASPKDKKHTPGIHLDRIKKFLSLIGNPQDTYPTIHIGGTAGKGSTSYITARILSEYGLTVGIHTSPNLVALNEKFSILQKGVNTPIPCTDEEFTSLVNWFISHRDAYELDGSEPLTFYEVIIAMVFKYFQLKQVDVAIIEVALGGKLDATNVINADVASVVSVGLDHTEILGSTLEEILQDKVHIMKPGKHFISGITTPSLKKIVHAYADQINTRVSEIGRDFEYSISSDTLSGVIFSFANNEFKLTNLQLNLIGRYQAHNTSLAIQIAYSFLKNHTEFMSTHFDSAVRRALSTAQLKGRFDIISHNPTIIFDGAHNPLKMRSFIKSLKSYIKNKPTNLLFSCSQTKDLPGILEELEDLNIQKIFLTEFTKKYYTDISSYSLDVLEQETREQFDTNFQIMCFQDPKEAFRTFSNDLKNTQVGIVTGSLYLLGNLYQTYEN</sequence>
<reference evidence="13" key="1">
    <citation type="submission" date="2020-04" db="EMBL/GenBank/DDBJ databases">
        <authorList>
            <person name="Zhang T."/>
        </authorList>
    </citation>
    <scope>NUCLEOTIDE SEQUENCE</scope>
    <source>
        <strain evidence="13">HKST-UBA11</strain>
    </source>
</reference>
<organism evidence="13 14">
    <name type="scientific">Candidatus Dojkabacteria bacterium</name>
    <dbReference type="NCBI Taxonomy" id="2099670"/>
    <lineage>
        <taxon>Bacteria</taxon>
        <taxon>Candidatus Dojkabacteria</taxon>
    </lineage>
</organism>
<gene>
    <name evidence="13" type="ORF">KC717_04740</name>
</gene>
<evidence type="ECO:0000256" key="7">
    <source>
        <dbReference type="ARBA" id="ARBA00022842"/>
    </source>
</evidence>
<proteinExistence type="inferred from homology"/>
<feature type="domain" description="Mur ligase central" evidence="12">
    <location>
        <begin position="142"/>
        <end position="284"/>
    </location>
</feature>
<dbReference type="InterPro" id="IPR036615">
    <property type="entry name" value="Mur_ligase_C_dom_sf"/>
</dbReference>
<evidence type="ECO:0000259" key="11">
    <source>
        <dbReference type="Pfam" id="PF02875"/>
    </source>
</evidence>
<dbReference type="EC" id="6.3.2.17" evidence="2"/>
<dbReference type="GO" id="GO:0005524">
    <property type="term" value="F:ATP binding"/>
    <property type="evidence" value="ECO:0007669"/>
    <property type="project" value="UniProtKB-KW"/>
</dbReference>
<dbReference type="PIRSF" id="PIRSF001563">
    <property type="entry name" value="Folylpolyglu_synth"/>
    <property type="match status" value="1"/>
</dbReference>
<comment type="caution">
    <text evidence="13">The sequence shown here is derived from an EMBL/GenBank/DDBJ whole genome shotgun (WGS) entry which is preliminary data.</text>
</comment>
<dbReference type="SUPFAM" id="SSF53623">
    <property type="entry name" value="MurD-like peptide ligases, catalytic domain"/>
    <property type="match status" value="1"/>
</dbReference>
<dbReference type="Gene3D" id="3.90.190.20">
    <property type="entry name" value="Mur ligase, C-terminal domain"/>
    <property type="match status" value="1"/>
</dbReference>
<dbReference type="InterPro" id="IPR001645">
    <property type="entry name" value="Folylpolyglutamate_synth"/>
</dbReference>
<comment type="similarity">
    <text evidence="1 10">Belongs to the folylpolyglutamate synthase family.</text>
</comment>
<evidence type="ECO:0000256" key="10">
    <source>
        <dbReference type="PIRNR" id="PIRNR001563"/>
    </source>
</evidence>
<dbReference type="GO" id="GO:0004326">
    <property type="term" value="F:tetrahydrofolylpolyglutamate synthase activity"/>
    <property type="evidence" value="ECO:0007669"/>
    <property type="project" value="UniProtKB-EC"/>
</dbReference>
<keyword evidence="5 10" id="KW-0547">Nucleotide-binding</keyword>
<dbReference type="GO" id="GO:0005737">
    <property type="term" value="C:cytoplasm"/>
    <property type="evidence" value="ECO:0007669"/>
    <property type="project" value="TreeGrafter"/>
</dbReference>
<dbReference type="EMBL" id="JAGQLH010000057">
    <property type="protein sequence ID" value="MCA9385927.1"/>
    <property type="molecule type" value="Genomic_DNA"/>
</dbReference>
<evidence type="ECO:0000256" key="9">
    <source>
        <dbReference type="ARBA" id="ARBA00047493"/>
    </source>
</evidence>
<evidence type="ECO:0000313" key="14">
    <source>
        <dbReference type="Proteomes" id="UP000754563"/>
    </source>
</evidence>
<evidence type="ECO:0000256" key="2">
    <source>
        <dbReference type="ARBA" id="ARBA00013025"/>
    </source>
</evidence>
<dbReference type="InterPro" id="IPR013221">
    <property type="entry name" value="Mur_ligase_cen"/>
</dbReference>
<dbReference type="InterPro" id="IPR004101">
    <property type="entry name" value="Mur_ligase_C"/>
</dbReference>
<dbReference type="Proteomes" id="UP000754563">
    <property type="component" value="Unassembled WGS sequence"/>
</dbReference>
<feature type="domain" description="Mur ligase C-terminal" evidence="11">
    <location>
        <begin position="315"/>
        <end position="443"/>
    </location>
</feature>
<evidence type="ECO:0000256" key="4">
    <source>
        <dbReference type="ARBA" id="ARBA00022723"/>
    </source>
</evidence>
<dbReference type="GO" id="GO:0046872">
    <property type="term" value="F:metal ion binding"/>
    <property type="evidence" value="ECO:0007669"/>
    <property type="project" value="UniProtKB-KW"/>
</dbReference>
<evidence type="ECO:0000259" key="12">
    <source>
        <dbReference type="Pfam" id="PF08245"/>
    </source>
</evidence>
<dbReference type="NCBIfam" id="TIGR01499">
    <property type="entry name" value="folC"/>
    <property type="match status" value="1"/>
</dbReference>
<accession>A0A955L960</accession>
<keyword evidence="6 10" id="KW-0067">ATP-binding</keyword>
<evidence type="ECO:0000256" key="1">
    <source>
        <dbReference type="ARBA" id="ARBA00008276"/>
    </source>
</evidence>
<evidence type="ECO:0000256" key="5">
    <source>
        <dbReference type="ARBA" id="ARBA00022741"/>
    </source>
</evidence>
<keyword evidence="3 10" id="KW-0436">Ligase</keyword>
<keyword evidence="7" id="KW-0460">Magnesium</keyword>
<evidence type="ECO:0000256" key="8">
    <source>
        <dbReference type="ARBA" id="ARBA00030592"/>
    </source>
</evidence>
<dbReference type="AlphaFoldDB" id="A0A955L960"/>
<dbReference type="GO" id="GO:0008841">
    <property type="term" value="F:dihydrofolate synthase activity"/>
    <property type="evidence" value="ECO:0007669"/>
    <property type="project" value="TreeGrafter"/>
</dbReference>